<dbReference type="Proteomes" id="UP000270094">
    <property type="component" value="Unassembled WGS sequence"/>
</dbReference>
<dbReference type="Gene3D" id="2.120.10.30">
    <property type="entry name" value="TolB, C-terminal domain"/>
    <property type="match status" value="1"/>
</dbReference>
<accession>A0A3P7JX45</accession>
<name>A0A3P7JX45_STRVU</name>
<gene>
    <name evidence="1" type="ORF">SVUK_LOCUS18482</name>
</gene>
<sequence length="116" mass="12920">MAFDWNGRNLYVGNKISQTIEVVRTVGTQYRAVVLSNDQTPTAVVTPVSIAVDSDRGLLFWLDRLFYSDSAFDSIDVATIVGDGQPPQFSHFKKDVENLVNIKVLQPRACELPTQC</sequence>
<organism evidence="1 2">
    <name type="scientific">Strongylus vulgaris</name>
    <name type="common">Blood worm</name>
    <dbReference type="NCBI Taxonomy" id="40348"/>
    <lineage>
        <taxon>Eukaryota</taxon>
        <taxon>Metazoa</taxon>
        <taxon>Ecdysozoa</taxon>
        <taxon>Nematoda</taxon>
        <taxon>Chromadorea</taxon>
        <taxon>Rhabditida</taxon>
        <taxon>Rhabditina</taxon>
        <taxon>Rhabditomorpha</taxon>
        <taxon>Strongyloidea</taxon>
        <taxon>Strongylidae</taxon>
        <taxon>Strongylus</taxon>
    </lineage>
</organism>
<dbReference type="OrthoDB" id="5816784at2759"/>
<proteinExistence type="predicted"/>
<protein>
    <submittedName>
        <fullName evidence="1">Uncharacterized protein</fullName>
    </submittedName>
</protein>
<dbReference type="InterPro" id="IPR011042">
    <property type="entry name" value="6-blade_b-propeller_TolB-like"/>
</dbReference>
<dbReference type="EMBL" id="UYYB01123416">
    <property type="protein sequence ID" value="VDM83484.1"/>
    <property type="molecule type" value="Genomic_DNA"/>
</dbReference>
<reference evidence="1 2" key="1">
    <citation type="submission" date="2018-11" db="EMBL/GenBank/DDBJ databases">
        <authorList>
            <consortium name="Pathogen Informatics"/>
        </authorList>
    </citation>
    <scope>NUCLEOTIDE SEQUENCE [LARGE SCALE GENOMIC DNA]</scope>
</reference>
<evidence type="ECO:0000313" key="2">
    <source>
        <dbReference type="Proteomes" id="UP000270094"/>
    </source>
</evidence>
<dbReference type="SUPFAM" id="SSF63825">
    <property type="entry name" value="YWTD domain"/>
    <property type="match status" value="1"/>
</dbReference>
<evidence type="ECO:0000313" key="1">
    <source>
        <dbReference type="EMBL" id="VDM83484.1"/>
    </source>
</evidence>
<dbReference type="AlphaFoldDB" id="A0A3P7JX45"/>
<keyword evidence="2" id="KW-1185">Reference proteome</keyword>